<feature type="compositionally biased region" description="Basic and acidic residues" evidence="2">
    <location>
        <begin position="293"/>
        <end position="303"/>
    </location>
</feature>
<comment type="similarity">
    <text evidence="1">Belongs to the sel-1 family.</text>
</comment>
<evidence type="ECO:0000313" key="3">
    <source>
        <dbReference type="EMBL" id="OAQ29368.1"/>
    </source>
</evidence>
<dbReference type="EMBL" id="KV442041">
    <property type="protein sequence ID" value="OAQ29368.1"/>
    <property type="molecule type" value="Genomic_DNA"/>
</dbReference>
<gene>
    <name evidence="3" type="ORF">K457DRAFT_32282</name>
</gene>
<dbReference type="OrthoDB" id="2436955at2759"/>
<evidence type="ECO:0000256" key="2">
    <source>
        <dbReference type="SAM" id="MobiDB-lite"/>
    </source>
</evidence>
<dbReference type="SMART" id="SM00671">
    <property type="entry name" value="SEL1"/>
    <property type="match status" value="6"/>
</dbReference>
<feature type="region of interest" description="Disordered" evidence="2">
    <location>
        <begin position="293"/>
        <end position="332"/>
    </location>
</feature>
<dbReference type="Proteomes" id="UP000078512">
    <property type="component" value="Unassembled WGS sequence"/>
</dbReference>
<proteinExistence type="inferred from homology"/>
<dbReference type="STRING" id="1314771.A0A197JWN4"/>
<evidence type="ECO:0000256" key="1">
    <source>
        <dbReference type="ARBA" id="ARBA00038101"/>
    </source>
</evidence>
<dbReference type="SUPFAM" id="SSF81901">
    <property type="entry name" value="HCP-like"/>
    <property type="match status" value="2"/>
</dbReference>
<evidence type="ECO:0000313" key="4">
    <source>
        <dbReference type="Proteomes" id="UP000078512"/>
    </source>
</evidence>
<protein>
    <submittedName>
        <fullName evidence="3">HCP-like protein</fullName>
    </submittedName>
</protein>
<dbReference type="InterPro" id="IPR011990">
    <property type="entry name" value="TPR-like_helical_dom_sf"/>
</dbReference>
<dbReference type="PANTHER" id="PTHR11102:SF160">
    <property type="entry name" value="ERAD-ASSOCIATED E3 UBIQUITIN-PROTEIN LIGASE COMPONENT HRD3"/>
    <property type="match status" value="1"/>
</dbReference>
<organism evidence="3 4">
    <name type="scientific">Linnemannia elongata AG-77</name>
    <dbReference type="NCBI Taxonomy" id="1314771"/>
    <lineage>
        <taxon>Eukaryota</taxon>
        <taxon>Fungi</taxon>
        <taxon>Fungi incertae sedis</taxon>
        <taxon>Mucoromycota</taxon>
        <taxon>Mortierellomycotina</taxon>
        <taxon>Mortierellomycetes</taxon>
        <taxon>Mortierellales</taxon>
        <taxon>Mortierellaceae</taxon>
        <taxon>Linnemannia</taxon>
    </lineage>
</organism>
<dbReference type="PANTHER" id="PTHR11102">
    <property type="entry name" value="SEL-1-LIKE PROTEIN"/>
    <property type="match status" value="1"/>
</dbReference>
<dbReference type="InterPro" id="IPR006597">
    <property type="entry name" value="Sel1-like"/>
</dbReference>
<dbReference type="Pfam" id="PF08238">
    <property type="entry name" value="Sel1"/>
    <property type="match status" value="6"/>
</dbReference>
<keyword evidence="4" id="KW-1185">Reference proteome</keyword>
<dbReference type="AlphaFoldDB" id="A0A197JWN4"/>
<name>A0A197JWN4_9FUNG</name>
<dbReference type="Gene3D" id="1.25.40.10">
    <property type="entry name" value="Tetratricopeptide repeat domain"/>
    <property type="match status" value="3"/>
</dbReference>
<accession>A0A197JWN4</accession>
<feature type="compositionally biased region" description="Polar residues" evidence="2">
    <location>
        <begin position="304"/>
        <end position="331"/>
    </location>
</feature>
<dbReference type="InterPro" id="IPR050767">
    <property type="entry name" value="Sel1_AlgK"/>
</dbReference>
<reference evidence="3 4" key="1">
    <citation type="submission" date="2016-05" db="EMBL/GenBank/DDBJ databases">
        <title>Genome sequencing reveals origins of a unique bacterial endosymbiosis in the earliest lineages of terrestrial Fungi.</title>
        <authorList>
            <consortium name="DOE Joint Genome Institute"/>
            <person name="Uehling J."/>
            <person name="Gryganskyi A."/>
            <person name="Hameed K."/>
            <person name="Tschaplinski T."/>
            <person name="Misztal P."/>
            <person name="Wu S."/>
            <person name="Desiro A."/>
            <person name="Vande Pol N."/>
            <person name="Du Z.-Y."/>
            <person name="Zienkiewicz A."/>
            <person name="Zienkiewicz K."/>
            <person name="Morin E."/>
            <person name="Tisserant E."/>
            <person name="Splivallo R."/>
            <person name="Hainaut M."/>
            <person name="Henrissat B."/>
            <person name="Ohm R."/>
            <person name="Kuo A."/>
            <person name="Yan J."/>
            <person name="Lipzen A."/>
            <person name="Nolan M."/>
            <person name="Labutti K."/>
            <person name="Barry K."/>
            <person name="Goldstein A."/>
            <person name="Labbe J."/>
            <person name="Schadt C."/>
            <person name="Tuskan G."/>
            <person name="Grigoriev I."/>
            <person name="Martin F."/>
            <person name="Vilgalys R."/>
            <person name="Bonito G."/>
        </authorList>
    </citation>
    <scope>NUCLEOTIDE SEQUENCE [LARGE SCALE GENOMIC DNA]</scope>
    <source>
        <strain evidence="3 4">AG-77</strain>
    </source>
</reference>
<sequence length="591" mass="64594">MTIHDTASTAQAVRRIHENGHAVIDNGAGTIQIVCQPDTSSGKNILLWDDIKAVFGNALYVRSGDFALPYLKGPDFKNLDPLRIAAIPGVTLDVVVTGPAVDASPPSSAFNQIAQQAAQFPIYNPFSTLQSHPWIPTSHFTTDNNIPHTFNHHRAPVLLTSRTQPNDIATQTHRRALELNKVKAIIRKIAVCTDLEALHAKGDGRPQDFQKALECYLKTVQKGQAQALISVGDLFLTIKLFNKVPPLPWVGISRRRILVTTMLVTKLINFDCKELPRLFSSSQAPLLEELKDAQQDKHQDKDTAGNSSLGATTVTAGEPASSPNQNDSSVPLQGVLPSPTLFTLELANMMARAESRNHVAQEALGDMCLDGRVVRKDVQAAIDWYLRADSGGSSTAIKKKLRPICLSNLGVTQEYLMALDRHHKAVVQGGVTAQRNLGGLYLAAQDYTQALTWCRKAAEQGDTTAQNNTGYLYDEGLGVSQDHVEAMTWYRKAAEQGYATAQYNIGTLYQQGLGVSQDYAAAMTWYRKAAEQGYAAAQYHIGLMFENGLGVTKDKLNALEWYKKAAEQGVSDAENAVLNLEREGYSVHGSK</sequence>